<name>A0AAD0TXY8_9LACO</name>
<evidence type="ECO:0000313" key="2">
    <source>
        <dbReference type="Proteomes" id="UP000277896"/>
    </source>
</evidence>
<gene>
    <name evidence="1" type="ORF">LP667_14055</name>
</gene>
<evidence type="ECO:0000313" key="1">
    <source>
        <dbReference type="EMBL" id="AYJ39835.1"/>
    </source>
</evidence>
<dbReference type="AlphaFoldDB" id="A0AAD0TXY8"/>
<dbReference type="Proteomes" id="UP000277896">
    <property type="component" value="Chromosome"/>
</dbReference>
<sequence length="410" mass="46231">MHNFKAGFGKARIQFNPDEAPIREFEAKLDDLYCRVLLISGPDNWALVSFDLTSLRATAIKRYRELVAELLAITPSKVWVTVTHTFAAPHLPSTTETPAKQASYQLIDRKLVESLKISCQLAQEDLQTVEIGQVNVNCPLNVNRNILIEQGWWLGRNFEGYSNHQLRILAFKRADQTVNLVVNYDIQQSVMDHITDDRGRRVISSDLMGNGIQGYEQNDQVAIFIPGCAGDQRPLFTGEAAPSFAVVRTLLINQAVIVTESLQRAVQKIQDWQPLQRLWSSQLPVSVPTQVQQHGTFEIKPTKTYKFEPTGQMTTLHLWAVRINQYGTVGTEPELNSMFGESCRRAIAGDATTMIATLVNGAAKYLPEKLDFDRITYQSMNTQLGQTADQRLLDACVRFGRIMREEDARC</sequence>
<dbReference type="RefSeq" id="WP_056988459.1">
    <property type="nucleotide sequence ID" value="NZ_BJZG01000023.1"/>
</dbReference>
<dbReference type="EMBL" id="CP032744">
    <property type="protein sequence ID" value="AYJ39835.1"/>
    <property type="molecule type" value="Genomic_DNA"/>
</dbReference>
<proteinExistence type="predicted"/>
<protein>
    <submittedName>
        <fullName evidence="1">Uncharacterized protein</fullName>
    </submittedName>
</protein>
<reference evidence="1 2" key="1">
    <citation type="submission" date="2018-10" db="EMBL/GenBank/DDBJ databases">
        <title>Genome seuquencing of Lactobacillus species.</title>
        <authorList>
            <person name="Baek C."/>
            <person name="Yi H."/>
        </authorList>
    </citation>
    <scope>NUCLEOTIDE SEQUENCE [LARGE SCALE GENOMIC DNA]</scope>
    <source>
        <strain evidence="1 2">DSM 10667</strain>
    </source>
</reference>
<organism evidence="1 2">
    <name type="scientific">Lactiplantibacillus paraplantarum</name>
    <dbReference type="NCBI Taxonomy" id="60520"/>
    <lineage>
        <taxon>Bacteria</taxon>
        <taxon>Bacillati</taxon>
        <taxon>Bacillota</taxon>
        <taxon>Bacilli</taxon>
        <taxon>Lactobacillales</taxon>
        <taxon>Lactobacillaceae</taxon>
        <taxon>Lactiplantibacillus</taxon>
    </lineage>
</organism>
<accession>A0AAD0TXY8</accession>